<dbReference type="InterPro" id="IPR036879">
    <property type="entry name" value="TF_MADSbox_sf"/>
</dbReference>
<feature type="region of interest" description="Disordered" evidence="1">
    <location>
        <begin position="1"/>
        <end position="38"/>
    </location>
</feature>
<dbReference type="RefSeq" id="XP_033579775.1">
    <property type="nucleotide sequence ID" value="XM_033713613.1"/>
</dbReference>
<gene>
    <name evidence="2 4" type="ORF">BDZ99DRAFT_243196</name>
</gene>
<sequence>MARLVDYPDSDSDTTAPSPTNSEANQAANTTGPKGLNLQRRIQRNRYESFRKRKKTVLKNAKKLYTRDNAEVLLVIRYARKCEIYESPNWRPSTLEQLVCGRLWIYTVI</sequence>
<organism evidence="2">
    <name type="scientific">Mytilinidion resinicola</name>
    <dbReference type="NCBI Taxonomy" id="574789"/>
    <lineage>
        <taxon>Eukaryota</taxon>
        <taxon>Fungi</taxon>
        <taxon>Dikarya</taxon>
        <taxon>Ascomycota</taxon>
        <taxon>Pezizomycotina</taxon>
        <taxon>Dothideomycetes</taxon>
        <taxon>Pleosporomycetidae</taxon>
        <taxon>Mytilinidiales</taxon>
        <taxon>Mytilinidiaceae</taxon>
        <taxon>Mytilinidion</taxon>
    </lineage>
</organism>
<feature type="compositionally biased region" description="Polar residues" evidence="1">
    <location>
        <begin position="13"/>
        <end position="32"/>
    </location>
</feature>
<keyword evidence="3" id="KW-1185">Reference proteome</keyword>
<dbReference type="AlphaFoldDB" id="A0A6A6YVI4"/>
<evidence type="ECO:0000313" key="3">
    <source>
        <dbReference type="Proteomes" id="UP000504636"/>
    </source>
</evidence>
<evidence type="ECO:0000313" key="2">
    <source>
        <dbReference type="EMBL" id="KAF2812811.1"/>
    </source>
</evidence>
<dbReference type="GeneID" id="54454506"/>
<evidence type="ECO:0000313" key="4">
    <source>
        <dbReference type="RefSeq" id="XP_033579775.1"/>
    </source>
</evidence>
<dbReference type="Proteomes" id="UP000504636">
    <property type="component" value="Unplaced"/>
</dbReference>
<accession>A0A6A6YVI4</accession>
<dbReference type="EMBL" id="MU003696">
    <property type="protein sequence ID" value="KAF2812811.1"/>
    <property type="molecule type" value="Genomic_DNA"/>
</dbReference>
<reference evidence="2 4" key="1">
    <citation type="journal article" date="2020" name="Stud. Mycol.">
        <title>101 Dothideomycetes genomes: a test case for predicting lifestyles and emergence of pathogens.</title>
        <authorList>
            <person name="Haridas S."/>
            <person name="Albert R."/>
            <person name="Binder M."/>
            <person name="Bloem J."/>
            <person name="Labutti K."/>
            <person name="Salamov A."/>
            <person name="Andreopoulos B."/>
            <person name="Baker S."/>
            <person name="Barry K."/>
            <person name="Bills G."/>
            <person name="Bluhm B."/>
            <person name="Cannon C."/>
            <person name="Castanera R."/>
            <person name="Culley D."/>
            <person name="Daum C."/>
            <person name="Ezra D."/>
            <person name="Gonzalez J."/>
            <person name="Henrissat B."/>
            <person name="Kuo A."/>
            <person name="Liang C."/>
            <person name="Lipzen A."/>
            <person name="Lutzoni F."/>
            <person name="Magnuson J."/>
            <person name="Mondo S."/>
            <person name="Nolan M."/>
            <person name="Ohm R."/>
            <person name="Pangilinan J."/>
            <person name="Park H.-J."/>
            <person name="Ramirez L."/>
            <person name="Alfaro M."/>
            <person name="Sun H."/>
            <person name="Tritt A."/>
            <person name="Yoshinaga Y."/>
            <person name="Zwiers L.-H."/>
            <person name="Turgeon B."/>
            <person name="Goodwin S."/>
            <person name="Spatafora J."/>
            <person name="Crous P."/>
            <person name="Grigoriev I."/>
        </authorList>
    </citation>
    <scope>NUCLEOTIDE SEQUENCE</scope>
    <source>
        <strain evidence="2 4">CBS 304.34</strain>
    </source>
</reference>
<dbReference type="GO" id="GO:0046983">
    <property type="term" value="F:protein dimerization activity"/>
    <property type="evidence" value="ECO:0007669"/>
    <property type="project" value="InterPro"/>
</dbReference>
<proteinExistence type="predicted"/>
<dbReference type="GO" id="GO:0045944">
    <property type="term" value="P:positive regulation of transcription by RNA polymerase II"/>
    <property type="evidence" value="ECO:0007669"/>
    <property type="project" value="UniProtKB-ARBA"/>
</dbReference>
<reference evidence="4" key="2">
    <citation type="submission" date="2020-04" db="EMBL/GenBank/DDBJ databases">
        <authorList>
            <consortium name="NCBI Genome Project"/>
        </authorList>
    </citation>
    <scope>NUCLEOTIDE SEQUENCE</scope>
    <source>
        <strain evidence="4">CBS 304.34</strain>
    </source>
</reference>
<protein>
    <recommendedName>
        <fullName evidence="5">MADS-box domain-containing protein</fullName>
    </recommendedName>
</protein>
<dbReference type="SUPFAM" id="SSF55455">
    <property type="entry name" value="SRF-like"/>
    <property type="match status" value="1"/>
</dbReference>
<reference evidence="4" key="3">
    <citation type="submission" date="2025-04" db="UniProtKB">
        <authorList>
            <consortium name="RefSeq"/>
        </authorList>
    </citation>
    <scope>IDENTIFICATION</scope>
    <source>
        <strain evidence="4">CBS 304.34</strain>
    </source>
</reference>
<dbReference type="GO" id="GO:0003677">
    <property type="term" value="F:DNA binding"/>
    <property type="evidence" value="ECO:0007669"/>
    <property type="project" value="InterPro"/>
</dbReference>
<evidence type="ECO:0008006" key="5">
    <source>
        <dbReference type="Google" id="ProtNLM"/>
    </source>
</evidence>
<name>A0A6A6YVI4_9PEZI</name>
<evidence type="ECO:0000256" key="1">
    <source>
        <dbReference type="SAM" id="MobiDB-lite"/>
    </source>
</evidence>